<dbReference type="Proteomes" id="UP000017404">
    <property type="component" value="Unassembled WGS sequence"/>
</dbReference>
<dbReference type="EMBL" id="AYEV01000006">
    <property type="protein sequence ID" value="ESK56742.1"/>
    <property type="molecule type" value="Genomic_DNA"/>
</dbReference>
<protein>
    <recommendedName>
        <fullName evidence="3">DUF4422 domain-containing protein</fullName>
    </recommendedName>
</protein>
<dbReference type="eggNOG" id="ENOG502ZSWP">
    <property type="taxonomic scope" value="Bacteria"/>
</dbReference>
<proteinExistence type="predicted"/>
<accession>V2V390</accession>
<dbReference type="STRING" id="202955.GCA_000759995_02836"/>
<evidence type="ECO:0000313" key="1">
    <source>
        <dbReference type="EMBL" id="ESK56742.1"/>
    </source>
</evidence>
<dbReference type="AlphaFoldDB" id="V2V390"/>
<reference evidence="1 2" key="1">
    <citation type="submission" date="2013-10" db="EMBL/GenBank/DDBJ databases">
        <title>The Genome Sequence of Acinetobacter tjernbergiae CIP107465.</title>
        <authorList>
            <consortium name="The Broad Institute Genomics Platform"/>
            <consortium name="The Broad Institute Genome Sequencing Center for Infectious Disease"/>
            <person name="Cerqueira G."/>
            <person name="Feldgarden M."/>
            <person name="Courvalin P."/>
            <person name="Grillot-Courvalin C."/>
            <person name="Clermont D."/>
            <person name="Rocha E."/>
            <person name="Yoon E.-J."/>
            <person name="Nemec A."/>
            <person name="Young S.K."/>
            <person name="Zeng Q."/>
            <person name="Gargeya S."/>
            <person name="Fitzgerald M."/>
            <person name="Abouelleil A."/>
            <person name="Alvarado L."/>
            <person name="Berlin A.M."/>
            <person name="Chapman S.B."/>
            <person name="Gainer-Dewar J."/>
            <person name="Goldberg J."/>
            <person name="Gnerre S."/>
            <person name="Griggs A."/>
            <person name="Gujja S."/>
            <person name="Hansen M."/>
            <person name="Howarth C."/>
            <person name="Imamovic A."/>
            <person name="Ireland A."/>
            <person name="Larimer J."/>
            <person name="McCowan C."/>
            <person name="Murphy C."/>
            <person name="Pearson M."/>
            <person name="Poon T.W."/>
            <person name="Priest M."/>
            <person name="Roberts A."/>
            <person name="Saif S."/>
            <person name="Shea T."/>
            <person name="Sykes S."/>
            <person name="Wortman J."/>
            <person name="Nusbaum C."/>
            <person name="Birren B."/>
        </authorList>
    </citation>
    <scope>NUCLEOTIDE SEQUENCE [LARGE SCALE GENOMIC DNA]</scope>
    <source>
        <strain evidence="1 2">CIP 107465</strain>
    </source>
</reference>
<evidence type="ECO:0000313" key="2">
    <source>
        <dbReference type="Proteomes" id="UP000017404"/>
    </source>
</evidence>
<organism evidence="1 2">
    <name type="scientific">Acinetobacter tjernbergiae DSM 14971 = CIP 107465</name>
    <dbReference type="NCBI Taxonomy" id="1120928"/>
    <lineage>
        <taxon>Bacteria</taxon>
        <taxon>Pseudomonadati</taxon>
        <taxon>Pseudomonadota</taxon>
        <taxon>Gammaproteobacteria</taxon>
        <taxon>Moraxellales</taxon>
        <taxon>Moraxellaceae</taxon>
        <taxon>Acinetobacter</taxon>
    </lineage>
</organism>
<sequence length="305" mass="36463">MAVNLYQLQYDDETSALPESGFLTYDCRATPEFLKREVAHLIRFYDDVVVDADVNDYFALLSPKFNYKTGLTASDITAFIRENDQQDIYLFNPYPMHVYNFMNVWEQAEVNHPEIISIVNYLFCQARIGFRASDLHRNSLNQVVYCNYWVAKKSFLDEFIKFLKKLDHTIELMPSCQKNIYFNRTEYKVDACFYPFVFERMITTFLFINHQYKSLSYIYDRNFNGYNTLNRIERKFYYGESRKIFDLWESNNERGVEEIERIVNILSNVFQPKIYVPYVGKLLRSLVKTLNVYRIDNIVKENIKS</sequence>
<evidence type="ECO:0008006" key="3">
    <source>
        <dbReference type="Google" id="ProtNLM"/>
    </source>
</evidence>
<comment type="caution">
    <text evidence="1">The sequence shown here is derived from an EMBL/GenBank/DDBJ whole genome shotgun (WGS) entry which is preliminary data.</text>
</comment>
<dbReference type="RefSeq" id="WP_018677752.1">
    <property type="nucleotide sequence ID" value="NZ_AYEV01000006.1"/>
</dbReference>
<dbReference type="PATRIC" id="fig|1120928.5.peg.835"/>
<name>V2V390_9GAMM</name>
<gene>
    <name evidence="1" type="ORF">F990_00814</name>
</gene>
<keyword evidence="2" id="KW-1185">Reference proteome</keyword>
<dbReference type="OrthoDB" id="101857at2"/>